<keyword evidence="3" id="KW-1185">Reference proteome</keyword>
<dbReference type="EC" id="3.1.4.46" evidence="2"/>
<dbReference type="PANTHER" id="PTHR46211:SF14">
    <property type="entry name" value="GLYCEROPHOSPHODIESTER PHOSPHODIESTERASE"/>
    <property type="match status" value="1"/>
</dbReference>
<gene>
    <name evidence="2" type="ORF">FHS16_004787</name>
</gene>
<dbReference type="GO" id="GO:0008889">
    <property type="term" value="F:glycerophosphodiester phosphodiesterase activity"/>
    <property type="evidence" value="ECO:0007669"/>
    <property type="project" value="UniProtKB-EC"/>
</dbReference>
<dbReference type="SUPFAM" id="SSF51695">
    <property type="entry name" value="PLC-like phosphodiesterases"/>
    <property type="match status" value="1"/>
</dbReference>
<dbReference type="AlphaFoldDB" id="A0A7W5GCD4"/>
<dbReference type="Gene3D" id="3.20.20.190">
    <property type="entry name" value="Phosphatidylinositol (PI) phosphodiesterase"/>
    <property type="match status" value="1"/>
</dbReference>
<evidence type="ECO:0000313" key="2">
    <source>
        <dbReference type="EMBL" id="MBB3154705.1"/>
    </source>
</evidence>
<sequence length="247" mass="26400">MAFPLITAHTGCMGEPDNTAGSALAGIALGADIVEDDIRITRDGVPVLFHDEWVSLKDGNRMGISLSTYDELRHLDIIPAHAAGSQTIRLAALDELLAIVRSAGCHVNLDIKVDEAIAPTAAAVRKFGLEKRAFLSGCGANRALLARAEAPWLPRLLNADADLFDAVAYSEAVKRTIEDAVAAACFGINIQHRHVREELLASASDCGLFIYTWTVNESEQIAALAASGVRSITTRRVDLAMGLKTAR</sequence>
<organism evidence="2 3">
    <name type="scientific">Paenibacillus endophyticus</name>
    <dbReference type="NCBI Taxonomy" id="1294268"/>
    <lineage>
        <taxon>Bacteria</taxon>
        <taxon>Bacillati</taxon>
        <taxon>Bacillota</taxon>
        <taxon>Bacilli</taxon>
        <taxon>Bacillales</taxon>
        <taxon>Paenibacillaceae</taxon>
        <taxon>Paenibacillus</taxon>
    </lineage>
</organism>
<dbReference type="InterPro" id="IPR030395">
    <property type="entry name" value="GP_PDE_dom"/>
</dbReference>
<dbReference type="EMBL" id="JACHXW010000018">
    <property type="protein sequence ID" value="MBB3154705.1"/>
    <property type="molecule type" value="Genomic_DNA"/>
</dbReference>
<dbReference type="CDD" id="cd08556">
    <property type="entry name" value="GDPD"/>
    <property type="match status" value="1"/>
</dbReference>
<protein>
    <submittedName>
        <fullName evidence="2">Glycerophosphoryl diester phosphodiesterase</fullName>
        <ecNumber evidence="2">3.1.4.46</ecNumber>
    </submittedName>
</protein>
<dbReference type="Pfam" id="PF03009">
    <property type="entry name" value="GDPD"/>
    <property type="match status" value="1"/>
</dbReference>
<dbReference type="Proteomes" id="UP000518605">
    <property type="component" value="Unassembled WGS sequence"/>
</dbReference>
<dbReference type="GO" id="GO:0006629">
    <property type="term" value="P:lipid metabolic process"/>
    <property type="evidence" value="ECO:0007669"/>
    <property type="project" value="InterPro"/>
</dbReference>
<dbReference type="PROSITE" id="PS51704">
    <property type="entry name" value="GP_PDE"/>
    <property type="match status" value="1"/>
</dbReference>
<proteinExistence type="predicted"/>
<keyword evidence="2" id="KW-0378">Hydrolase</keyword>
<dbReference type="RefSeq" id="WP_183568636.1">
    <property type="nucleotide sequence ID" value="NZ_CBCSLB010000018.1"/>
</dbReference>
<evidence type="ECO:0000313" key="3">
    <source>
        <dbReference type="Proteomes" id="UP000518605"/>
    </source>
</evidence>
<name>A0A7W5GCD4_9BACL</name>
<dbReference type="PANTHER" id="PTHR46211">
    <property type="entry name" value="GLYCEROPHOSPHORYL DIESTER PHOSPHODIESTERASE"/>
    <property type="match status" value="1"/>
</dbReference>
<evidence type="ECO:0000259" key="1">
    <source>
        <dbReference type="PROSITE" id="PS51704"/>
    </source>
</evidence>
<dbReference type="InterPro" id="IPR017946">
    <property type="entry name" value="PLC-like_Pdiesterase_TIM-brl"/>
</dbReference>
<reference evidence="2 3" key="1">
    <citation type="submission" date="2020-08" db="EMBL/GenBank/DDBJ databases">
        <title>Genomic Encyclopedia of Type Strains, Phase III (KMG-III): the genomes of soil and plant-associated and newly described type strains.</title>
        <authorList>
            <person name="Whitman W."/>
        </authorList>
    </citation>
    <scope>NUCLEOTIDE SEQUENCE [LARGE SCALE GENOMIC DNA]</scope>
    <source>
        <strain evidence="2 3">CECT 8234</strain>
    </source>
</reference>
<accession>A0A7W5GCD4</accession>
<feature type="domain" description="GP-PDE" evidence="1">
    <location>
        <begin position="4"/>
        <end position="244"/>
    </location>
</feature>
<comment type="caution">
    <text evidence="2">The sequence shown here is derived from an EMBL/GenBank/DDBJ whole genome shotgun (WGS) entry which is preliminary data.</text>
</comment>